<evidence type="ECO:0000259" key="2">
    <source>
        <dbReference type="Pfam" id="PF04865"/>
    </source>
</evidence>
<comment type="similarity">
    <text evidence="1">Belongs to the Mu gp47/PBSX XkdT family.</text>
</comment>
<reference evidence="5 6" key="1">
    <citation type="submission" date="2018-02" db="EMBL/GenBank/DDBJ databases">
        <title>Lelliotia aquatilis sp. nov., isolated from drinking water.</title>
        <authorList>
            <person name="Kaempfer P."/>
            <person name="Glaeser S."/>
            <person name="Exner M."/>
            <person name="Doijad S."/>
            <person name="Chakraborty T."/>
        </authorList>
    </citation>
    <scope>NUCLEOTIDE SEQUENCE [LARGE SCALE GENOMIC DNA]</scope>
    <source>
        <strain evidence="5 6">6331-17</strain>
    </source>
</reference>
<evidence type="ECO:0000313" key="6">
    <source>
        <dbReference type="Proteomes" id="UP000237025"/>
    </source>
</evidence>
<organism evidence="5 6">
    <name type="scientific">Lelliottia aquatilis</name>
    <dbReference type="NCBI Taxonomy" id="2080838"/>
    <lineage>
        <taxon>Bacteria</taxon>
        <taxon>Pseudomonadati</taxon>
        <taxon>Pseudomonadota</taxon>
        <taxon>Gammaproteobacteria</taxon>
        <taxon>Enterobacterales</taxon>
        <taxon>Enterobacteriaceae</taxon>
        <taxon>Lelliottia</taxon>
    </lineage>
</organism>
<dbReference type="InterPro" id="IPR052399">
    <property type="entry name" value="Phage_Baseplate_Assmbl_Protein"/>
</dbReference>
<dbReference type="PANTHER" id="PTHR37829">
    <property type="entry name" value="PHAGE-LIKE ELEMENT PBSX PROTEIN XKDT"/>
    <property type="match status" value="1"/>
</dbReference>
<feature type="domain" description="Baseplate protein J-like barrel" evidence="2">
    <location>
        <begin position="95"/>
        <end position="184"/>
    </location>
</feature>
<sequence length="391" mass="40950">MPFARPTLSELRTRNVAFMESELRGNGVGSLLRFSNLRILANADAGMSHLHYGYLDYIALQATPFTATDEWLAGWAALKEVFRKPATAATCSAMAFAGTAGRTITGGSALRRSDGYGYTLDADVTLDADGTGAGTITAILPDPATDITGGGDAGNAPAGTILSLDVAVAGVESAVTALDPILGGADIENEEAFRARMLLAWQDTAQGGNDTDYERWALEVPGITRAWVVRRMMGFGTVGIYVMCDGVSGHPDGFPVGTSGVSRYEPESAQVATGDQGRVADALYPLHNVTAEVWVCSPSRLPVDFVISGIKTASNETKNAVRAAIDQVFFNEGHPGVKPAVDTPPVIINLSDIELAIASVPGTKGFLLTSPVDNILPGLGELAVTGEIDYL</sequence>
<feature type="domain" description="Baseplate J-like central" evidence="3">
    <location>
        <begin position="205"/>
        <end position="296"/>
    </location>
</feature>
<protein>
    <submittedName>
        <fullName evidence="5">Phage baseplate protein</fullName>
    </submittedName>
</protein>
<evidence type="ECO:0000256" key="1">
    <source>
        <dbReference type="ARBA" id="ARBA00038087"/>
    </source>
</evidence>
<proteinExistence type="inferred from homology"/>
<name>A0ABX5A3G9_9ENTR</name>
<gene>
    <name evidence="5" type="ORF">C3712_07365</name>
</gene>
<dbReference type="InterPro" id="IPR006949">
    <property type="entry name" value="Barrel_Baseplate_J-like"/>
</dbReference>
<accession>A0ABX5A3G9</accession>
<dbReference type="InterPro" id="IPR058531">
    <property type="entry name" value="Baseplate_J_M"/>
</dbReference>
<evidence type="ECO:0000259" key="4">
    <source>
        <dbReference type="Pfam" id="PF26079"/>
    </source>
</evidence>
<dbReference type="Proteomes" id="UP000237025">
    <property type="component" value="Unassembled WGS sequence"/>
</dbReference>
<dbReference type="Pfam" id="PF26078">
    <property type="entry name" value="Baseplate_J_M"/>
    <property type="match status" value="1"/>
</dbReference>
<evidence type="ECO:0000313" key="5">
    <source>
        <dbReference type="EMBL" id="POZ24028.1"/>
    </source>
</evidence>
<dbReference type="Pfam" id="PF04865">
    <property type="entry name" value="Baseplate_J"/>
    <property type="match status" value="1"/>
</dbReference>
<keyword evidence="6" id="KW-1185">Reference proteome</keyword>
<comment type="caution">
    <text evidence="5">The sequence shown here is derived from an EMBL/GenBank/DDBJ whole genome shotgun (WGS) entry which is preliminary data.</text>
</comment>
<dbReference type="PANTHER" id="PTHR37829:SF3">
    <property type="entry name" value="PROTEIN JAYE-RELATED"/>
    <property type="match status" value="1"/>
</dbReference>
<dbReference type="RefSeq" id="WP_103948631.1">
    <property type="nucleotide sequence ID" value="NZ_PQVT01000004.1"/>
</dbReference>
<dbReference type="Pfam" id="PF26079">
    <property type="entry name" value="Baseplate_J_C"/>
    <property type="match status" value="1"/>
</dbReference>
<feature type="domain" description="Baseplate J-like C-terminal" evidence="4">
    <location>
        <begin position="312"/>
        <end position="390"/>
    </location>
</feature>
<evidence type="ECO:0000259" key="3">
    <source>
        <dbReference type="Pfam" id="PF26078"/>
    </source>
</evidence>
<dbReference type="EMBL" id="PQVW01000004">
    <property type="protein sequence ID" value="POZ24028.1"/>
    <property type="molecule type" value="Genomic_DNA"/>
</dbReference>
<dbReference type="InterPro" id="IPR058530">
    <property type="entry name" value="Baseplate_J-like_C"/>
</dbReference>